<dbReference type="GO" id="GO:0008408">
    <property type="term" value="F:3'-5' exonuclease activity"/>
    <property type="evidence" value="ECO:0007669"/>
    <property type="project" value="InterPro"/>
</dbReference>
<feature type="domain" description="Bacterial DNA polymerase III alpha subunit NTPase" evidence="1">
    <location>
        <begin position="12"/>
        <end position="94"/>
    </location>
</feature>
<evidence type="ECO:0000313" key="3">
    <source>
        <dbReference type="Proteomes" id="UP000824091"/>
    </source>
</evidence>
<organism evidence="2 3">
    <name type="scientific">Candidatus Fimisoma avicola</name>
    <dbReference type="NCBI Taxonomy" id="2840826"/>
    <lineage>
        <taxon>Bacteria</taxon>
        <taxon>Bacillati</taxon>
        <taxon>Bacillota</taxon>
        <taxon>Clostridia</taxon>
        <taxon>Eubacteriales</taxon>
        <taxon>Candidatus Fimisoma</taxon>
    </lineage>
</organism>
<dbReference type="InterPro" id="IPR011708">
    <property type="entry name" value="DNA_pol3_alpha_NTPase_dom"/>
</dbReference>
<dbReference type="GO" id="GO:0006260">
    <property type="term" value="P:DNA replication"/>
    <property type="evidence" value="ECO:0007669"/>
    <property type="project" value="InterPro"/>
</dbReference>
<comment type="caution">
    <text evidence="2">The sequence shown here is derived from an EMBL/GenBank/DDBJ whole genome shotgun (WGS) entry which is preliminary data.</text>
</comment>
<evidence type="ECO:0000313" key="2">
    <source>
        <dbReference type="EMBL" id="HIU27712.1"/>
    </source>
</evidence>
<dbReference type="Proteomes" id="UP000824091">
    <property type="component" value="Unassembled WGS sequence"/>
</dbReference>
<sequence>MKEKIKTADFHRLKDMCLKAARRKYGYRLPVAIRRRLTGEFREICQLDAAAFYLTAADLAGTLREKGIMFYIDSPATSTLTAYLTGLTEIDPLPPHYSCPVCGRTSFILEEKDGRLLYPSMGETEPRACSICGTMDRGSGFDIPDGLAHAGEGIPKKLYRLRIYVQEDRMGEATETVLGVLSRKWADGFPHIVSIYSDSIMAAILQMEKEKELDRETILRSFDDISRLLAGQIDSELRWKWPEIYEELYVIDRARPEYFADLLEKYNEWLPCEDSRMEKIINHLTFAALYLSHPSSPGTRR</sequence>
<dbReference type="EMBL" id="DVMO01000074">
    <property type="protein sequence ID" value="HIU27712.1"/>
    <property type="molecule type" value="Genomic_DNA"/>
</dbReference>
<dbReference type="Pfam" id="PF07733">
    <property type="entry name" value="DNA_pol3_alpha"/>
    <property type="match status" value="1"/>
</dbReference>
<dbReference type="AlphaFoldDB" id="A0A9D1L907"/>
<evidence type="ECO:0000259" key="1">
    <source>
        <dbReference type="Pfam" id="PF07733"/>
    </source>
</evidence>
<accession>A0A9D1L907</accession>
<reference evidence="2" key="2">
    <citation type="journal article" date="2021" name="PeerJ">
        <title>Extensive microbial diversity within the chicken gut microbiome revealed by metagenomics and culture.</title>
        <authorList>
            <person name="Gilroy R."/>
            <person name="Ravi A."/>
            <person name="Getino M."/>
            <person name="Pursley I."/>
            <person name="Horton D.L."/>
            <person name="Alikhan N.F."/>
            <person name="Baker D."/>
            <person name="Gharbi K."/>
            <person name="Hall N."/>
            <person name="Watson M."/>
            <person name="Adriaenssens E.M."/>
            <person name="Foster-Nyarko E."/>
            <person name="Jarju S."/>
            <person name="Secka A."/>
            <person name="Antonio M."/>
            <person name="Oren A."/>
            <person name="Chaudhuri R.R."/>
            <person name="La Ragione R."/>
            <person name="Hildebrand F."/>
            <person name="Pallen M.J."/>
        </authorList>
    </citation>
    <scope>NUCLEOTIDE SEQUENCE</scope>
    <source>
        <strain evidence="2">11300</strain>
    </source>
</reference>
<name>A0A9D1L907_9FIRM</name>
<reference evidence="2" key="1">
    <citation type="submission" date="2020-10" db="EMBL/GenBank/DDBJ databases">
        <authorList>
            <person name="Gilroy R."/>
        </authorList>
    </citation>
    <scope>NUCLEOTIDE SEQUENCE</scope>
    <source>
        <strain evidence="2">11300</strain>
    </source>
</reference>
<gene>
    <name evidence="2" type="ORF">IAD16_04985</name>
</gene>
<proteinExistence type="predicted"/>
<protein>
    <recommendedName>
        <fullName evidence="1">Bacterial DNA polymerase III alpha subunit NTPase domain-containing protein</fullName>
    </recommendedName>
</protein>